<keyword evidence="2" id="KW-1185">Reference proteome</keyword>
<dbReference type="AlphaFoldDB" id="A0A193BYB0"/>
<protein>
    <submittedName>
        <fullName evidence="1">Uncharacterized protein</fullName>
    </submittedName>
</protein>
<organism evidence="1 2">
    <name type="scientific">Amycolatopsis orientalis</name>
    <name type="common">Nocardia orientalis</name>
    <dbReference type="NCBI Taxonomy" id="31958"/>
    <lineage>
        <taxon>Bacteria</taxon>
        <taxon>Bacillati</taxon>
        <taxon>Actinomycetota</taxon>
        <taxon>Actinomycetes</taxon>
        <taxon>Pseudonocardiales</taxon>
        <taxon>Pseudonocardiaceae</taxon>
        <taxon>Amycolatopsis</taxon>
    </lineage>
</organism>
<evidence type="ECO:0000313" key="1">
    <source>
        <dbReference type="EMBL" id="ANN17212.1"/>
    </source>
</evidence>
<evidence type="ECO:0000313" key="2">
    <source>
        <dbReference type="Proteomes" id="UP000093695"/>
    </source>
</evidence>
<dbReference type="Proteomes" id="UP000093695">
    <property type="component" value="Chromosome"/>
</dbReference>
<dbReference type="EMBL" id="CP016174">
    <property type="protein sequence ID" value="ANN17212.1"/>
    <property type="molecule type" value="Genomic_DNA"/>
</dbReference>
<accession>A0A193BYB0</accession>
<proteinExistence type="predicted"/>
<name>A0A193BYB0_AMYOR</name>
<dbReference type="KEGG" id="aori:SD37_17220"/>
<gene>
    <name evidence="1" type="ORF">SD37_17220</name>
</gene>
<sequence>MAVAWKVCGGAQFVADGVRSMNSWTSLARGQRVLHALDAMRLSFRRCRMTADQRADITHRLPNMPAVRFGDSWAISPTVGPLAINQFRLALTYISLR</sequence>
<reference evidence="1 2" key="1">
    <citation type="journal article" date="2015" name="Genome Announc.">
        <title>Draft Genome Sequence of Norvancomycin-Producing Strain Amycolatopsis orientalis CPCC200066.</title>
        <authorList>
            <person name="Lei X."/>
            <person name="Yuan F."/>
            <person name="Shi Y."/>
            <person name="Li X."/>
            <person name="Wang L."/>
            <person name="Hong B."/>
        </authorList>
    </citation>
    <scope>NUCLEOTIDE SEQUENCE [LARGE SCALE GENOMIC DNA]</scope>
    <source>
        <strain evidence="1 2">B-37</strain>
    </source>
</reference>